<protein>
    <submittedName>
        <fullName evidence="2">Uncharacterized protein</fullName>
    </submittedName>
</protein>
<evidence type="ECO:0000256" key="1">
    <source>
        <dbReference type="SAM" id="MobiDB-lite"/>
    </source>
</evidence>
<name>A0A9Q0SWJ6_SALPP</name>
<reference evidence="2" key="2">
    <citation type="journal article" date="2023" name="Int. J. Mol. Sci.">
        <title>De Novo Assembly and Annotation of 11 Diverse Shrub Willow (Salix) Genomes Reveals Novel Gene Organization in Sex-Linked Regions.</title>
        <authorList>
            <person name="Hyden B."/>
            <person name="Feng K."/>
            <person name="Yates T.B."/>
            <person name="Jawdy S."/>
            <person name="Cereghino C."/>
            <person name="Smart L.B."/>
            <person name="Muchero W."/>
        </authorList>
    </citation>
    <scope>NUCLEOTIDE SEQUENCE</scope>
    <source>
        <tissue evidence="2">Shoot tip</tissue>
    </source>
</reference>
<gene>
    <name evidence="2" type="ORF">OIU79_014179</name>
</gene>
<feature type="region of interest" description="Disordered" evidence="1">
    <location>
        <begin position="1"/>
        <end position="26"/>
    </location>
</feature>
<keyword evidence="3" id="KW-1185">Reference proteome</keyword>
<evidence type="ECO:0000313" key="3">
    <source>
        <dbReference type="Proteomes" id="UP001151532"/>
    </source>
</evidence>
<dbReference type="EMBL" id="JAPFFK010000018">
    <property type="protein sequence ID" value="KAJ6692372.1"/>
    <property type="molecule type" value="Genomic_DNA"/>
</dbReference>
<reference evidence="2" key="1">
    <citation type="submission" date="2022-11" db="EMBL/GenBank/DDBJ databases">
        <authorList>
            <person name="Hyden B.L."/>
            <person name="Feng K."/>
            <person name="Yates T."/>
            <person name="Jawdy S."/>
            <person name="Smart L.B."/>
            <person name="Muchero W."/>
        </authorList>
    </citation>
    <scope>NUCLEOTIDE SEQUENCE</scope>
    <source>
        <tissue evidence="2">Shoot tip</tissue>
    </source>
</reference>
<dbReference type="AlphaFoldDB" id="A0A9Q0SWJ6"/>
<organism evidence="2 3">
    <name type="scientific">Salix purpurea</name>
    <name type="common">Purple osier willow</name>
    <dbReference type="NCBI Taxonomy" id="77065"/>
    <lineage>
        <taxon>Eukaryota</taxon>
        <taxon>Viridiplantae</taxon>
        <taxon>Streptophyta</taxon>
        <taxon>Embryophyta</taxon>
        <taxon>Tracheophyta</taxon>
        <taxon>Spermatophyta</taxon>
        <taxon>Magnoliopsida</taxon>
        <taxon>eudicotyledons</taxon>
        <taxon>Gunneridae</taxon>
        <taxon>Pentapetalae</taxon>
        <taxon>rosids</taxon>
        <taxon>fabids</taxon>
        <taxon>Malpighiales</taxon>
        <taxon>Salicaceae</taxon>
        <taxon>Saliceae</taxon>
        <taxon>Salix</taxon>
    </lineage>
</organism>
<sequence length="107" mass="11885">MSYYNQQQPPVGVPPPQGLSTRRISEGRLSTTRLSTTRLSTGLSTARLSTTRIPSTLCSSVWSTTQSTPGKFWAWLHGRMFGCPVLLLCPGCLPLMRGKWWDDSIEV</sequence>
<comment type="caution">
    <text evidence="2">The sequence shown here is derived from an EMBL/GenBank/DDBJ whole genome shotgun (WGS) entry which is preliminary data.</text>
</comment>
<feature type="compositionally biased region" description="Low complexity" evidence="1">
    <location>
        <begin position="1"/>
        <end position="10"/>
    </location>
</feature>
<dbReference type="Proteomes" id="UP001151532">
    <property type="component" value="Chromosome 9"/>
</dbReference>
<evidence type="ECO:0000313" key="2">
    <source>
        <dbReference type="EMBL" id="KAJ6692372.1"/>
    </source>
</evidence>
<proteinExistence type="predicted"/>
<accession>A0A9Q0SWJ6</accession>